<dbReference type="InterPro" id="IPR007263">
    <property type="entry name" value="DCC1-like"/>
</dbReference>
<accession>A0ABM7UZW6</accession>
<keyword evidence="2" id="KW-1185">Reference proteome</keyword>
<gene>
    <name evidence="1" type="primary">yuxK</name>
    <name evidence="1" type="ORF">GENT11_15620</name>
</gene>
<sequence length="138" mass="16170">MQHLPQHKKIILFDGLCNLCDATVQFIIKRDTKDVFRFVSLQSDLGRELLQKLPIEFQLTDSAILYESEKVFFYKSQAFFEIVKSIGGIYYCLLIFKLLPNTITNAVYDFIAKNRYRWWGKKESCLVPSKDLQSKFLG</sequence>
<proteinExistence type="predicted"/>
<evidence type="ECO:0000313" key="2">
    <source>
        <dbReference type="Proteomes" id="UP001319865"/>
    </source>
</evidence>
<dbReference type="Pfam" id="PF04134">
    <property type="entry name" value="DCC1-like"/>
    <property type="match status" value="1"/>
</dbReference>
<reference evidence="1 2" key="1">
    <citation type="journal article" date="2022" name="Int. J. Syst. Evol. Microbiol.">
        <title>Flavobacterium ammonificans sp. nov. and Flavobacterium ammoniigenes sp. nov., ammonifying bacteria isolated from surface river water.</title>
        <authorList>
            <person name="Watanabe K."/>
            <person name="Kitamura T."/>
            <person name="Ogata Y."/>
            <person name="Shindo C."/>
            <person name="Suda W."/>
        </authorList>
    </citation>
    <scope>NUCLEOTIDE SEQUENCE [LARGE SCALE GENOMIC DNA]</scope>
    <source>
        <strain evidence="1 2">GENT11</strain>
    </source>
</reference>
<protein>
    <submittedName>
        <fullName evidence="1">Thiol-disulfide oxidoreductase</fullName>
    </submittedName>
</protein>
<name>A0ABM7UZW6_9FLAO</name>
<organism evidence="1 2">
    <name type="scientific">Flavobacterium ammonificans</name>
    <dbReference type="NCBI Taxonomy" id="1751056"/>
    <lineage>
        <taxon>Bacteria</taxon>
        <taxon>Pseudomonadati</taxon>
        <taxon>Bacteroidota</taxon>
        <taxon>Flavobacteriia</taxon>
        <taxon>Flavobacteriales</taxon>
        <taxon>Flavobacteriaceae</taxon>
        <taxon>Flavobacterium</taxon>
    </lineage>
</organism>
<dbReference type="Proteomes" id="UP001319865">
    <property type="component" value="Chromosome"/>
</dbReference>
<dbReference type="PANTHER" id="PTHR33639">
    <property type="entry name" value="THIOL-DISULFIDE OXIDOREDUCTASE DCC"/>
    <property type="match status" value="1"/>
</dbReference>
<dbReference type="InterPro" id="IPR052927">
    <property type="entry name" value="DCC_oxidoreductase"/>
</dbReference>
<evidence type="ECO:0000313" key="1">
    <source>
        <dbReference type="EMBL" id="BDB53250.1"/>
    </source>
</evidence>
<reference evidence="1 2" key="2">
    <citation type="journal article" date="2022" name="Microorganisms">
        <title>Complete Genome Sequences of Two Flavobacterium ammonificans Strains and a Flavobacterium ammoniigenes Strain of Ammonifying Bacterioplankton Isolated from Surface River Water.</title>
        <authorList>
            <person name="Suda W."/>
            <person name="Ogata Y."/>
            <person name="Shindo C."/>
            <person name="Watanabe K."/>
        </authorList>
    </citation>
    <scope>NUCLEOTIDE SEQUENCE [LARGE SCALE GENOMIC DNA]</scope>
    <source>
        <strain evidence="1 2">GENT11</strain>
    </source>
</reference>
<dbReference type="RefSeq" id="WP_229329402.1">
    <property type="nucleotide sequence ID" value="NZ_AP025183.1"/>
</dbReference>
<dbReference type="PANTHER" id="PTHR33639:SF2">
    <property type="entry name" value="DUF393 DOMAIN-CONTAINING PROTEIN"/>
    <property type="match status" value="1"/>
</dbReference>
<dbReference type="EMBL" id="AP025183">
    <property type="protein sequence ID" value="BDB53250.1"/>
    <property type="molecule type" value="Genomic_DNA"/>
</dbReference>